<dbReference type="EC" id="2.7.13.3" evidence="3"/>
<reference evidence="16" key="1">
    <citation type="submission" date="2022-03" db="EMBL/GenBank/DDBJ databases">
        <authorList>
            <person name="Woo C.Y."/>
        </authorList>
    </citation>
    <scope>NUCLEOTIDE SEQUENCE</scope>
    <source>
        <strain evidence="16">CYS-01</strain>
    </source>
</reference>
<dbReference type="PROSITE" id="PS50046">
    <property type="entry name" value="PHYTOCHROME_2"/>
    <property type="match status" value="1"/>
</dbReference>
<keyword evidence="12" id="KW-0902">Two-component regulatory system</keyword>
<dbReference type="Gene3D" id="3.30.450.20">
    <property type="entry name" value="PAS domain"/>
    <property type="match status" value="1"/>
</dbReference>
<dbReference type="InterPro" id="IPR016132">
    <property type="entry name" value="Phyto_chromo_attachment"/>
</dbReference>
<evidence type="ECO:0000256" key="13">
    <source>
        <dbReference type="ARBA" id="ARBA00023170"/>
    </source>
</evidence>
<dbReference type="Gene3D" id="3.30.450.270">
    <property type="match status" value="1"/>
</dbReference>
<evidence type="ECO:0000256" key="11">
    <source>
        <dbReference type="ARBA" id="ARBA00022991"/>
    </source>
</evidence>
<evidence type="ECO:0000256" key="12">
    <source>
        <dbReference type="ARBA" id="ARBA00023012"/>
    </source>
</evidence>
<dbReference type="CDD" id="cd00075">
    <property type="entry name" value="HATPase"/>
    <property type="match status" value="1"/>
</dbReference>
<evidence type="ECO:0000256" key="1">
    <source>
        <dbReference type="ARBA" id="ARBA00000085"/>
    </source>
</evidence>
<evidence type="ECO:0000256" key="6">
    <source>
        <dbReference type="ARBA" id="ARBA00022606"/>
    </source>
</evidence>
<gene>
    <name evidence="16" type="ORF">MMF97_11865</name>
</gene>
<keyword evidence="17" id="KW-1185">Reference proteome</keyword>
<dbReference type="SUPFAM" id="SSF47384">
    <property type="entry name" value="Homodimeric domain of signal transducing histidine kinase"/>
    <property type="match status" value="1"/>
</dbReference>
<dbReference type="SUPFAM" id="SSF55874">
    <property type="entry name" value="ATPase domain of HSP90 chaperone/DNA topoisomerase II/histidine kinase"/>
    <property type="match status" value="1"/>
</dbReference>
<evidence type="ECO:0000256" key="2">
    <source>
        <dbReference type="ARBA" id="ARBA00006402"/>
    </source>
</evidence>
<protein>
    <recommendedName>
        <fullName evidence="3">histidine kinase</fullName>
        <ecNumber evidence="3">2.7.13.3</ecNumber>
    </recommendedName>
</protein>
<keyword evidence="4" id="KW-0600">Photoreceptor protein</keyword>
<keyword evidence="8" id="KW-0547">Nucleotide-binding</keyword>
<dbReference type="CDD" id="cd00082">
    <property type="entry name" value="HisKA"/>
    <property type="match status" value="1"/>
</dbReference>
<evidence type="ECO:0000313" key="16">
    <source>
        <dbReference type="EMBL" id="MCJ0743413.1"/>
    </source>
</evidence>
<comment type="catalytic activity">
    <reaction evidence="1">
        <text>ATP + protein L-histidine = ADP + protein N-phospho-L-histidine.</text>
        <dbReference type="EC" id="2.7.13.3"/>
    </reaction>
</comment>
<dbReference type="GO" id="GO:0005524">
    <property type="term" value="F:ATP binding"/>
    <property type="evidence" value="ECO:0007669"/>
    <property type="project" value="UniProtKB-KW"/>
</dbReference>
<proteinExistence type="inferred from homology"/>
<dbReference type="SUPFAM" id="SSF55785">
    <property type="entry name" value="PYP-like sensor domain (PAS domain)"/>
    <property type="match status" value="1"/>
</dbReference>
<evidence type="ECO:0000256" key="4">
    <source>
        <dbReference type="ARBA" id="ARBA00022543"/>
    </source>
</evidence>
<dbReference type="PRINTS" id="PR00344">
    <property type="entry name" value="BCTRLSENSOR"/>
</dbReference>
<evidence type="ECO:0000313" key="17">
    <source>
        <dbReference type="Proteomes" id="UP001165460"/>
    </source>
</evidence>
<feature type="domain" description="Histidine kinase" evidence="15">
    <location>
        <begin position="497"/>
        <end position="711"/>
    </location>
</feature>
<evidence type="ECO:0000259" key="15">
    <source>
        <dbReference type="PROSITE" id="PS50109"/>
    </source>
</evidence>
<keyword evidence="11" id="KW-0157">Chromophore</keyword>
<dbReference type="InterPro" id="IPR036890">
    <property type="entry name" value="HATPase_C_sf"/>
</dbReference>
<dbReference type="InterPro" id="IPR029016">
    <property type="entry name" value="GAF-like_dom_sf"/>
</dbReference>
<dbReference type="Pfam" id="PF02518">
    <property type="entry name" value="HATPase_c"/>
    <property type="match status" value="1"/>
</dbReference>
<sequence length="723" mass="82898">MKNFKIRRIESASYVQSFGYIIVIDLEGQIIGLSSNISEISTEPVNSYLKQPIAAFFNRSFAAQAPKILKAIQKLLDEPEGRQTLYHHIAGKRYYLNLFRNKDKIYCEWEPHQKRAAKTVQIDTLTCLLEEKTKNVWTSVCTSVRKIIGFDRVLIFKMEASGRGRMLSECSADKKYLGKQFAESFMPAEAINFYRSSPYRYCPDTDNENIAFLEIGEPTDLSPSLLHPFPDVHINYLKGIGVVSVIVIPIFIDHKFWGLLAGHHYQEKAVDLQTRQLCTLVLQHAAHRFDSDFKRSQLKYYNQIKSIEFNLKEKLMNNNSINVVLVQNLKMLCRNAKADGIAIYHAGDIFTSGICPTHAQIEEIVKIINPFHKKPIFKDHDFASKYRKEIGSLSFAGLLSLQIAQRNDHYILWFRKEKTDRMYRISSSNAQEEEAGCETWEETIVNAAEPWDDKILYFVQSLNELLHEVIVLRSKEHEKLNEELILLNNEFETIAFTLSHDLKNPLSVVKIGAQIIHDQHLVQPQNNKQNWSKTILDGIQNIEAIIEGLLHLLDKKAYKFSKAPIPLSHMLKKIVDETKILYNNERCTVEFGKLLPIWGEKSMIYQIFLNVISNAVKYTSMQEQPFIKIDSHQNNKYLHYSITDNGIGIPKAFLKNMFNVFNRASNSHDFPGTGIGLSLTKRMLEKLDGKIAIKSAIGNGTTVILSFPYAPQNLLSINRSSRS</sequence>
<dbReference type="RefSeq" id="WP_243362589.1">
    <property type="nucleotide sequence ID" value="NZ_JALGBH010000002.1"/>
</dbReference>
<dbReference type="InterPro" id="IPR013515">
    <property type="entry name" value="Phytochrome_cen-reg"/>
</dbReference>
<dbReference type="InterPro" id="IPR003661">
    <property type="entry name" value="HisK_dim/P_dom"/>
</dbReference>
<comment type="similarity">
    <text evidence="2">In the N-terminal section; belongs to the phytochrome family.</text>
</comment>
<dbReference type="InterPro" id="IPR004358">
    <property type="entry name" value="Sig_transdc_His_kin-like_C"/>
</dbReference>
<evidence type="ECO:0000256" key="3">
    <source>
        <dbReference type="ARBA" id="ARBA00012438"/>
    </source>
</evidence>
<dbReference type="Pfam" id="PF00360">
    <property type="entry name" value="PHY"/>
    <property type="match status" value="1"/>
</dbReference>
<evidence type="ECO:0000256" key="10">
    <source>
        <dbReference type="ARBA" id="ARBA00022840"/>
    </source>
</evidence>
<dbReference type="SMART" id="SM00387">
    <property type="entry name" value="HATPase_c"/>
    <property type="match status" value="1"/>
</dbReference>
<keyword evidence="9" id="KW-0418">Kinase</keyword>
<dbReference type="SUPFAM" id="SSF55781">
    <property type="entry name" value="GAF domain-like"/>
    <property type="match status" value="2"/>
</dbReference>
<keyword evidence="6" id="KW-0716">Sensory transduction</keyword>
<dbReference type="Gene3D" id="3.30.565.10">
    <property type="entry name" value="Histidine kinase-like ATPase, C-terminal domain"/>
    <property type="match status" value="1"/>
</dbReference>
<dbReference type="InterPro" id="IPR050351">
    <property type="entry name" value="BphY/WalK/GraS-like"/>
</dbReference>
<dbReference type="InterPro" id="IPR035965">
    <property type="entry name" value="PAS-like_dom_sf"/>
</dbReference>
<dbReference type="Pfam" id="PF01590">
    <property type="entry name" value="GAF"/>
    <property type="match status" value="1"/>
</dbReference>
<dbReference type="InterPro" id="IPR003018">
    <property type="entry name" value="GAF"/>
</dbReference>
<dbReference type="Gene3D" id="1.10.287.130">
    <property type="match status" value="1"/>
</dbReference>
<organism evidence="16 17">
    <name type="scientific">Pedobacter montanisoli</name>
    <dbReference type="NCBI Taxonomy" id="2923277"/>
    <lineage>
        <taxon>Bacteria</taxon>
        <taxon>Pseudomonadati</taxon>
        <taxon>Bacteroidota</taxon>
        <taxon>Sphingobacteriia</taxon>
        <taxon>Sphingobacteriales</taxon>
        <taxon>Sphingobacteriaceae</taxon>
        <taxon>Pedobacter</taxon>
    </lineage>
</organism>
<dbReference type="EMBL" id="JALGBH010000002">
    <property type="protein sequence ID" value="MCJ0743413.1"/>
    <property type="molecule type" value="Genomic_DNA"/>
</dbReference>
<dbReference type="InterPro" id="IPR043150">
    <property type="entry name" value="Phytochrome_PHY_sf"/>
</dbReference>
<dbReference type="Proteomes" id="UP001165460">
    <property type="component" value="Unassembled WGS sequence"/>
</dbReference>
<name>A0ABS9ZYM3_9SPHI</name>
<evidence type="ECO:0000259" key="14">
    <source>
        <dbReference type="PROSITE" id="PS50046"/>
    </source>
</evidence>
<feature type="domain" description="Phytochrome chromophore attachment site" evidence="14">
    <location>
        <begin position="132"/>
        <end position="283"/>
    </location>
</feature>
<dbReference type="Pfam" id="PF08446">
    <property type="entry name" value="PAS_2"/>
    <property type="match status" value="1"/>
</dbReference>
<dbReference type="InterPro" id="IPR005467">
    <property type="entry name" value="His_kinase_dom"/>
</dbReference>
<accession>A0ABS9ZYM3</accession>
<dbReference type="PANTHER" id="PTHR42878:SF7">
    <property type="entry name" value="SENSOR HISTIDINE KINASE GLRK"/>
    <property type="match status" value="1"/>
</dbReference>
<dbReference type="PROSITE" id="PS50109">
    <property type="entry name" value="HIS_KIN"/>
    <property type="match status" value="1"/>
</dbReference>
<dbReference type="PANTHER" id="PTHR42878">
    <property type="entry name" value="TWO-COMPONENT HISTIDINE KINASE"/>
    <property type="match status" value="1"/>
</dbReference>
<dbReference type="InterPro" id="IPR013654">
    <property type="entry name" value="PAS_2"/>
</dbReference>
<evidence type="ECO:0000256" key="5">
    <source>
        <dbReference type="ARBA" id="ARBA00022553"/>
    </source>
</evidence>
<keyword evidence="10 16" id="KW-0067">ATP-binding</keyword>
<evidence type="ECO:0000256" key="8">
    <source>
        <dbReference type="ARBA" id="ARBA00022741"/>
    </source>
</evidence>
<keyword evidence="13" id="KW-0675">Receptor</keyword>
<keyword evidence="7" id="KW-0808">Transferase</keyword>
<dbReference type="InterPro" id="IPR003594">
    <property type="entry name" value="HATPase_dom"/>
</dbReference>
<evidence type="ECO:0000256" key="7">
    <source>
        <dbReference type="ARBA" id="ARBA00022679"/>
    </source>
</evidence>
<keyword evidence="5" id="KW-0597">Phosphoprotein</keyword>
<dbReference type="Gene3D" id="3.30.450.40">
    <property type="match status" value="1"/>
</dbReference>
<comment type="caution">
    <text evidence="16">The sequence shown here is derived from an EMBL/GenBank/DDBJ whole genome shotgun (WGS) entry which is preliminary data.</text>
</comment>
<dbReference type="InterPro" id="IPR036097">
    <property type="entry name" value="HisK_dim/P_sf"/>
</dbReference>
<evidence type="ECO:0000256" key="9">
    <source>
        <dbReference type="ARBA" id="ARBA00022777"/>
    </source>
</evidence>